<dbReference type="InterPro" id="IPR005823">
    <property type="entry name" value="Ribosomal_uL13_bac-type"/>
</dbReference>
<protein>
    <recommendedName>
        <fullName evidence="4">Large ribosomal subunit protein uL13</fullName>
    </recommendedName>
</protein>
<comment type="function">
    <text evidence="4">This protein is one of the early assembly proteins of the 50S ribosomal subunit, although it is not seen to bind rRNA by itself. It is important during the early stages of 50S assembly.</text>
</comment>
<comment type="caution">
    <text evidence="5">The sequence shown here is derived from an EMBL/GenBank/DDBJ whole genome shotgun (WGS) entry which is preliminary data.</text>
</comment>
<comment type="subunit">
    <text evidence="4">Part of the 50S ribosomal subunit.</text>
</comment>
<dbReference type="PANTHER" id="PTHR11545">
    <property type="entry name" value="RIBOSOMAL PROTEIN L13"/>
    <property type="match status" value="1"/>
</dbReference>
<dbReference type="InterPro" id="IPR005755">
    <property type="entry name" value="Ribosomal_uL13_euk/arc"/>
</dbReference>
<dbReference type="GO" id="GO:0006412">
    <property type="term" value="P:translation"/>
    <property type="evidence" value="ECO:0007669"/>
    <property type="project" value="UniProtKB-UniRule"/>
</dbReference>
<evidence type="ECO:0000256" key="1">
    <source>
        <dbReference type="ARBA" id="ARBA00006227"/>
    </source>
</evidence>
<evidence type="ECO:0000256" key="2">
    <source>
        <dbReference type="ARBA" id="ARBA00022980"/>
    </source>
</evidence>
<name>A0A1J5TNF2_9ARCH</name>
<reference evidence="5 6" key="1">
    <citation type="submission" date="2016-08" db="EMBL/GenBank/DDBJ databases">
        <title>New Insights into Marine Group III Euryarchaeota, from dark to light.</title>
        <authorList>
            <person name="Haro-Moreno J.M."/>
            <person name="Rodriguez-Valera F."/>
            <person name="Lopez-Garcia P."/>
            <person name="Moreira D."/>
            <person name="Martin-Cuadrado A.B."/>
        </authorList>
    </citation>
    <scope>NUCLEOTIDE SEQUENCE [LARGE SCALE GENOMIC DNA]</scope>
    <source>
        <strain evidence="5">CG-Epi2</strain>
    </source>
</reference>
<dbReference type="NCBIfam" id="NF005004">
    <property type="entry name" value="PRK06394.1"/>
    <property type="match status" value="1"/>
</dbReference>
<dbReference type="Proteomes" id="UP000183615">
    <property type="component" value="Unassembled WGS sequence"/>
</dbReference>
<evidence type="ECO:0000256" key="3">
    <source>
        <dbReference type="ARBA" id="ARBA00023274"/>
    </source>
</evidence>
<dbReference type="GO" id="GO:0022625">
    <property type="term" value="C:cytosolic large ribosomal subunit"/>
    <property type="evidence" value="ECO:0007669"/>
    <property type="project" value="UniProtKB-UniRule"/>
</dbReference>
<dbReference type="InterPro" id="IPR036899">
    <property type="entry name" value="Ribosomal_uL13_sf"/>
</dbReference>
<dbReference type="InterPro" id="IPR005822">
    <property type="entry name" value="Ribosomal_uL13"/>
</dbReference>
<dbReference type="PIRSF" id="PIRSF002181">
    <property type="entry name" value="Ribosomal_L13"/>
    <property type="match status" value="1"/>
</dbReference>
<accession>A0A1J5TNF2</accession>
<evidence type="ECO:0000313" key="5">
    <source>
        <dbReference type="EMBL" id="OIR22457.1"/>
    </source>
</evidence>
<proteinExistence type="inferred from homology"/>
<keyword evidence="3 4" id="KW-0687">Ribonucleoprotein</keyword>
<evidence type="ECO:0000313" key="6">
    <source>
        <dbReference type="Proteomes" id="UP000183615"/>
    </source>
</evidence>
<dbReference type="Pfam" id="PF00572">
    <property type="entry name" value="Ribosomal_L13"/>
    <property type="match status" value="1"/>
</dbReference>
<dbReference type="SUPFAM" id="SSF52161">
    <property type="entry name" value="Ribosomal protein L13"/>
    <property type="match status" value="1"/>
</dbReference>
<dbReference type="PANTHER" id="PTHR11545:SF3">
    <property type="entry name" value="LARGE RIBOSOMAL SUBUNIT PROTEIN UL13"/>
    <property type="match status" value="1"/>
</dbReference>
<dbReference type="NCBIfam" id="TIGR01077">
    <property type="entry name" value="L13_A_E"/>
    <property type="match status" value="1"/>
</dbReference>
<dbReference type="EMBL" id="MIYZ01000013">
    <property type="protein sequence ID" value="OIR22457.1"/>
    <property type="molecule type" value="Genomic_DNA"/>
</dbReference>
<dbReference type="HAMAP" id="MF_01366">
    <property type="entry name" value="Ribosomal_uL13"/>
    <property type="match status" value="1"/>
</dbReference>
<comment type="similarity">
    <text evidence="1 4">Belongs to the universal ribosomal protein uL13 family.</text>
</comment>
<dbReference type="Gene3D" id="3.90.1180.10">
    <property type="entry name" value="Ribosomal protein L13"/>
    <property type="match status" value="1"/>
</dbReference>
<dbReference type="AlphaFoldDB" id="A0A1J5TNF2"/>
<dbReference type="GO" id="GO:0003735">
    <property type="term" value="F:structural constituent of ribosome"/>
    <property type="evidence" value="ECO:0007669"/>
    <property type="project" value="UniProtKB-UniRule"/>
</dbReference>
<sequence>MIVIDASGCIMGRLASSVAKSLLNGEQVHVINAENAVISGTKDMVFGEYIEKRNLNHPRKGPFYPRMPHLMLKRAVRGMIPYQKPRGREAFKRLKVDVGTPISLKEEKAQTIDNAKMNDTSKYVKLGDVSKILGAKF</sequence>
<dbReference type="GO" id="GO:0003729">
    <property type="term" value="F:mRNA binding"/>
    <property type="evidence" value="ECO:0007669"/>
    <property type="project" value="TreeGrafter"/>
</dbReference>
<keyword evidence="2 4" id="KW-0689">Ribosomal protein</keyword>
<organism evidence="5 6">
    <name type="scientific">Marine Group III euryarchaeote CG-Epi2</name>
    <dbReference type="NCBI Taxonomy" id="1888996"/>
    <lineage>
        <taxon>Archaea</taxon>
        <taxon>Methanobacteriati</taxon>
        <taxon>Thermoplasmatota</taxon>
        <taxon>Thermoplasmata</taxon>
        <taxon>Candidatus Thermoprofundales</taxon>
    </lineage>
</organism>
<evidence type="ECO:0000256" key="4">
    <source>
        <dbReference type="HAMAP-Rule" id="MF_01366"/>
    </source>
</evidence>
<gene>
    <name evidence="4" type="primary">rpl13</name>
    <name evidence="5" type="ORF">BET99_04240</name>
</gene>
<dbReference type="GO" id="GO:0017148">
    <property type="term" value="P:negative regulation of translation"/>
    <property type="evidence" value="ECO:0007669"/>
    <property type="project" value="TreeGrafter"/>
</dbReference>
<dbReference type="CDD" id="cd00392">
    <property type="entry name" value="Ribosomal_L13"/>
    <property type="match status" value="1"/>
</dbReference>